<dbReference type="AlphaFoldDB" id="A0A9N9E2P4"/>
<feature type="non-terminal residue" evidence="2">
    <location>
        <position position="128"/>
    </location>
</feature>
<sequence>FASILRFTWIRGDKAAMKAFIAYSLLLTIINWTELQSVVINVTADALHRLSWSLDHTFCEEATKINALYYFYEYAFILFTNQPTQINSYQDLVKRTQIIEQPTEEDMIEEQKEEQNEEQASKESAPST</sequence>
<dbReference type="EMBL" id="CAJVPJ010005584">
    <property type="protein sequence ID" value="CAG8662660.1"/>
    <property type="molecule type" value="Genomic_DNA"/>
</dbReference>
<feature type="non-terminal residue" evidence="2">
    <location>
        <position position="1"/>
    </location>
</feature>
<proteinExistence type="predicted"/>
<dbReference type="Proteomes" id="UP000789572">
    <property type="component" value="Unassembled WGS sequence"/>
</dbReference>
<comment type="caution">
    <text evidence="2">The sequence shown here is derived from an EMBL/GenBank/DDBJ whole genome shotgun (WGS) entry which is preliminary data.</text>
</comment>
<evidence type="ECO:0000256" key="1">
    <source>
        <dbReference type="SAM" id="MobiDB-lite"/>
    </source>
</evidence>
<reference evidence="2" key="1">
    <citation type="submission" date="2021-06" db="EMBL/GenBank/DDBJ databases">
        <authorList>
            <person name="Kallberg Y."/>
            <person name="Tangrot J."/>
            <person name="Rosling A."/>
        </authorList>
    </citation>
    <scope>NUCLEOTIDE SEQUENCE</scope>
    <source>
        <strain evidence="2">IA702</strain>
    </source>
</reference>
<evidence type="ECO:0000313" key="2">
    <source>
        <dbReference type="EMBL" id="CAG8662660.1"/>
    </source>
</evidence>
<name>A0A9N9E2P4_9GLOM</name>
<gene>
    <name evidence="2" type="ORF">POCULU_LOCUS10537</name>
</gene>
<keyword evidence="3" id="KW-1185">Reference proteome</keyword>
<evidence type="ECO:0000313" key="3">
    <source>
        <dbReference type="Proteomes" id="UP000789572"/>
    </source>
</evidence>
<protein>
    <submittedName>
        <fullName evidence="2">9369_t:CDS:1</fullName>
    </submittedName>
</protein>
<feature type="region of interest" description="Disordered" evidence="1">
    <location>
        <begin position="103"/>
        <end position="128"/>
    </location>
</feature>
<organism evidence="2 3">
    <name type="scientific">Paraglomus occultum</name>
    <dbReference type="NCBI Taxonomy" id="144539"/>
    <lineage>
        <taxon>Eukaryota</taxon>
        <taxon>Fungi</taxon>
        <taxon>Fungi incertae sedis</taxon>
        <taxon>Mucoromycota</taxon>
        <taxon>Glomeromycotina</taxon>
        <taxon>Glomeromycetes</taxon>
        <taxon>Paraglomerales</taxon>
        <taxon>Paraglomeraceae</taxon>
        <taxon>Paraglomus</taxon>
    </lineage>
</organism>
<accession>A0A9N9E2P4</accession>